<sequence length="82" mass="8975">MAGSLPAKVCARQRRVHASRVRLLVAARPPFAERGRTRPDARQGGQAGGRADGPAAGWTGRRRVWAMIARRSRPSVGRRSYV</sequence>
<accession>A0A0R3PSY3</accession>
<reference evidence="4" key="1">
    <citation type="submission" date="2017-02" db="UniProtKB">
        <authorList>
            <consortium name="WormBaseParasite"/>
        </authorList>
    </citation>
    <scope>IDENTIFICATION</scope>
</reference>
<reference evidence="2 3" key="2">
    <citation type="submission" date="2018-11" db="EMBL/GenBank/DDBJ databases">
        <authorList>
            <consortium name="Pathogen Informatics"/>
        </authorList>
    </citation>
    <scope>NUCLEOTIDE SEQUENCE [LARGE SCALE GENOMIC DNA]</scope>
    <source>
        <strain evidence="2 3">Costa Rica</strain>
    </source>
</reference>
<evidence type="ECO:0000256" key="1">
    <source>
        <dbReference type="SAM" id="MobiDB-lite"/>
    </source>
</evidence>
<feature type="compositionally biased region" description="Basic and acidic residues" evidence="1">
    <location>
        <begin position="31"/>
        <end position="41"/>
    </location>
</feature>
<protein>
    <submittedName>
        <fullName evidence="4">DUF1534 domain-containing protein</fullName>
    </submittedName>
</protein>
<feature type="region of interest" description="Disordered" evidence="1">
    <location>
        <begin position="30"/>
        <end position="57"/>
    </location>
</feature>
<dbReference type="EMBL" id="UYYA01004206">
    <property type="protein sequence ID" value="VDM60400.1"/>
    <property type="molecule type" value="Genomic_DNA"/>
</dbReference>
<name>A0A0R3PSY3_ANGCS</name>
<gene>
    <name evidence="2" type="ORF">ACOC_LOCUS8815</name>
</gene>
<dbReference type="Proteomes" id="UP000267027">
    <property type="component" value="Unassembled WGS sequence"/>
</dbReference>
<proteinExistence type="predicted"/>
<evidence type="ECO:0000313" key="2">
    <source>
        <dbReference type="EMBL" id="VDM60400.1"/>
    </source>
</evidence>
<keyword evidence="3" id="KW-1185">Reference proteome</keyword>
<evidence type="ECO:0000313" key="3">
    <source>
        <dbReference type="Proteomes" id="UP000267027"/>
    </source>
</evidence>
<organism evidence="4">
    <name type="scientific">Angiostrongylus costaricensis</name>
    <name type="common">Nematode worm</name>
    <dbReference type="NCBI Taxonomy" id="334426"/>
    <lineage>
        <taxon>Eukaryota</taxon>
        <taxon>Metazoa</taxon>
        <taxon>Ecdysozoa</taxon>
        <taxon>Nematoda</taxon>
        <taxon>Chromadorea</taxon>
        <taxon>Rhabditida</taxon>
        <taxon>Rhabditina</taxon>
        <taxon>Rhabditomorpha</taxon>
        <taxon>Strongyloidea</taxon>
        <taxon>Metastrongylidae</taxon>
        <taxon>Angiostrongylus</taxon>
    </lineage>
</organism>
<dbReference type="AlphaFoldDB" id="A0A0R3PSY3"/>
<dbReference type="WBParaSite" id="ACOC_0000881401-mRNA-1">
    <property type="protein sequence ID" value="ACOC_0000881401-mRNA-1"/>
    <property type="gene ID" value="ACOC_0000881401"/>
</dbReference>
<evidence type="ECO:0000313" key="4">
    <source>
        <dbReference type="WBParaSite" id="ACOC_0000881401-mRNA-1"/>
    </source>
</evidence>